<feature type="domain" description="Glycoside hydrolase family 9" evidence="11">
    <location>
        <begin position="32"/>
        <end position="490"/>
    </location>
</feature>
<feature type="active site" evidence="9">
    <location>
        <position position="477"/>
    </location>
</feature>
<evidence type="ECO:0000259" key="11">
    <source>
        <dbReference type="Pfam" id="PF00759"/>
    </source>
</evidence>
<dbReference type="EMBL" id="KZ305030">
    <property type="protein sequence ID" value="PIA50106.1"/>
    <property type="molecule type" value="Genomic_DNA"/>
</dbReference>
<dbReference type="Pfam" id="PF00759">
    <property type="entry name" value="Glyco_hydro_9"/>
    <property type="match status" value="1"/>
</dbReference>
<dbReference type="STRING" id="218851.A0A2G5E2Z1"/>
<evidence type="ECO:0000313" key="12">
    <source>
        <dbReference type="EMBL" id="PIA50106.1"/>
    </source>
</evidence>
<dbReference type="Proteomes" id="UP000230069">
    <property type="component" value="Unassembled WGS sequence"/>
</dbReference>
<evidence type="ECO:0000256" key="1">
    <source>
        <dbReference type="ARBA" id="ARBA00000966"/>
    </source>
</evidence>
<dbReference type="InterPro" id="IPR001701">
    <property type="entry name" value="Glyco_hydro_9"/>
</dbReference>
<feature type="chain" id="PRO_5013430568" description="Endoglucanase" evidence="10">
    <location>
        <begin position="26"/>
        <end position="499"/>
    </location>
</feature>
<evidence type="ECO:0000256" key="6">
    <source>
        <dbReference type="ARBA" id="ARBA00023295"/>
    </source>
</evidence>
<feature type="signal peptide" evidence="10">
    <location>
        <begin position="1"/>
        <end position="25"/>
    </location>
</feature>
<keyword evidence="13" id="KW-1185">Reference proteome</keyword>
<keyword evidence="3 8" id="KW-0378">Hydrolase</keyword>
<gene>
    <name evidence="12" type="ORF">AQUCO_01300682v1</name>
</gene>
<dbReference type="FunFam" id="1.50.10.10:FF:000020">
    <property type="entry name" value="Endoglucanase"/>
    <property type="match status" value="1"/>
</dbReference>
<keyword evidence="7 8" id="KW-0624">Polysaccharide degradation</keyword>
<accession>A0A2G5E2Z1</accession>
<keyword evidence="6 8" id="KW-0326">Glycosidase</keyword>
<dbReference type="OrthoDB" id="10257085at2759"/>
<dbReference type="InterPro" id="IPR008928">
    <property type="entry name" value="6-hairpin_glycosidase_sf"/>
</dbReference>
<dbReference type="InterPro" id="IPR012341">
    <property type="entry name" value="6hp_glycosidase-like_sf"/>
</dbReference>
<feature type="active site" evidence="9">
    <location>
        <position position="468"/>
    </location>
</feature>
<comment type="similarity">
    <text evidence="2 8 10">Belongs to the glycosyl hydrolase 9 (cellulase E) family.</text>
</comment>
<dbReference type="EC" id="3.2.1.4" evidence="10"/>
<dbReference type="PROSITE" id="PS00592">
    <property type="entry name" value="GH9_2"/>
    <property type="match status" value="1"/>
</dbReference>
<evidence type="ECO:0000256" key="3">
    <source>
        <dbReference type="ARBA" id="ARBA00022801"/>
    </source>
</evidence>
<dbReference type="PANTHER" id="PTHR22298">
    <property type="entry name" value="ENDO-1,4-BETA-GLUCANASE"/>
    <property type="match status" value="1"/>
</dbReference>
<dbReference type="InParanoid" id="A0A2G5E2Z1"/>
<evidence type="ECO:0000256" key="10">
    <source>
        <dbReference type="RuleBase" id="RU361166"/>
    </source>
</evidence>
<dbReference type="InterPro" id="IPR033126">
    <property type="entry name" value="Glyco_hydro_9_Asp/Glu_AS"/>
</dbReference>
<dbReference type="SUPFAM" id="SSF48208">
    <property type="entry name" value="Six-hairpin glycosidases"/>
    <property type="match status" value="1"/>
</dbReference>
<evidence type="ECO:0000256" key="8">
    <source>
        <dbReference type="PROSITE-ProRule" id="PRU10059"/>
    </source>
</evidence>
<dbReference type="Gene3D" id="1.50.10.10">
    <property type="match status" value="1"/>
</dbReference>
<protein>
    <recommendedName>
        <fullName evidence="10">Endoglucanase</fullName>
        <ecNumber evidence="10">3.2.1.4</ecNumber>
    </recommendedName>
</protein>
<keyword evidence="4 10" id="KW-0136">Cellulose degradation</keyword>
<evidence type="ECO:0000256" key="9">
    <source>
        <dbReference type="PROSITE-ProRule" id="PRU10060"/>
    </source>
</evidence>
<keyword evidence="10" id="KW-0732">Signal</keyword>
<comment type="catalytic activity">
    <reaction evidence="1 10">
        <text>Endohydrolysis of (1-&gt;4)-beta-D-glucosidic linkages in cellulose, lichenin and cereal beta-D-glucans.</text>
        <dbReference type="EC" id="3.2.1.4"/>
    </reaction>
</comment>
<dbReference type="AlphaFoldDB" id="A0A2G5E2Z1"/>
<reference evidence="12 13" key="1">
    <citation type="submission" date="2017-09" db="EMBL/GenBank/DDBJ databases">
        <title>WGS assembly of Aquilegia coerulea Goldsmith.</title>
        <authorList>
            <person name="Hodges S."/>
            <person name="Kramer E."/>
            <person name="Nordborg M."/>
            <person name="Tomkins J."/>
            <person name="Borevitz J."/>
            <person name="Derieg N."/>
            <person name="Yan J."/>
            <person name="Mihaltcheva S."/>
            <person name="Hayes R.D."/>
            <person name="Rokhsar D."/>
        </authorList>
    </citation>
    <scope>NUCLEOTIDE SEQUENCE [LARGE SCALE GENOMIC DNA]</scope>
    <source>
        <strain evidence="13">cv. Goldsmith</strain>
    </source>
</reference>
<evidence type="ECO:0000256" key="2">
    <source>
        <dbReference type="ARBA" id="ARBA00007072"/>
    </source>
</evidence>
<evidence type="ECO:0000256" key="5">
    <source>
        <dbReference type="ARBA" id="ARBA00023277"/>
    </source>
</evidence>
<evidence type="ECO:0000256" key="4">
    <source>
        <dbReference type="ARBA" id="ARBA00023001"/>
    </source>
</evidence>
<dbReference type="InterPro" id="IPR018221">
    <property type="entry name" value="Glyco_hydro_9_His_AS"/>
</dbReference>
<dbReference type="GO" id="GO:0008810">
    <property type="term" value="F:cellulase activity"/>
    <property type="evidence" value="ECO:0007669"/>
    <property type="project" value="UniProtKB-EC"/>
</dbReference>
<feature type="active site" evidence="8">
    <location>
        <position position="417"/>
    </location>
</feature>
<sequence length="499" mass="56170">MARFSWISLMLLLFVLGVVIVHVVSEEVKHNYADALSKSILFFEGQRSGKLPSSQRIKWRKDSALHDGQDLGMDLSGGYYDAGDNVKFNFPMAFTTTILSWSIIEYGNSMGSDVVHATEAVKWATDYLLKSTSIQNKVVVQVGDPYNDHDCWQRPEDMDTRRTAFFVTDKNPGSEVAAEIAAALASSSIIFRKSNPAYYRILLQRAIQVFNFADKYRGSINDSLGHWVCPFYCDWSGYQDELIWAAVWLYMATKQQIYWNYIAKNIPLLNGECNNCKIGEFGWDDKHAGIYVLIANDMLSKNSSAKDAYQSYADKFVCTILPESPTKSSGISYSPGGLLFKKMGSNMQNPTALSFLMLTYSRYLSRANKVVHCGDKTVTPQRLIEFAKGQVAYILGNNPMKMSYMVGYGNKFPRRIHHRGSSLPPIDKHPQHLGCHDGTPYYRSKNPNMNELTGAVVGGPLQNDTYPDKRSRFEQSEPTTYINAPLVGLLAYFNSPCKI</sequence>
<dbReference type="PROSITE" id="PS00698">
    <property type="entry name" value="GH9_3"/>
    <property type="match status" value="1"/>
</dbReference>
<keyword evidence="5 8" id="KW-0119">Carbohydrate metabolism</keyword>
<evidence type="ECO:0000256" key="7">
    <source>
        <dbReference type="ARBA" id="ARBA00023326"/>
    </source>
</evidence>
<dbReference type="GO" id="GO:0030245">
    <property type="term" value="P:cellulose catabolic process"/>
    <property type="evidence" value="ECO:0007669"/>
    <property type="project" value="UniProtKB-KW"/>
</dbReference>
<evidence type="ECO:0000313" key="13">
    <source>
        <dbReference type="Proteomes" id="UP000230069"/>
    </source>
</evidence>
<proteinExistence type="inferred from homology"/>
<organism evidence="12 13">
    <name type="scientific">Aquilegia coerulea</name>
    <name type="common">Rocky mountain columbine</name>
    <dbReference type="NCBI Taxonomy" id="218851"/>
    <lineage>
        <taxon>Eukaryota</taxon>
        <taxon>Viridiplantae</taxon>
        <taxon>Streptophyta</taxon>
        <taxon>Embryophyta</taxon>
        <taxon>Tracheophyta</taxon>
        <taxon>Spermatophyta</taxon>
        <taxon>Magnoliopsida</taxon>
        <taxon>Ranunculales</taxon>
        <taxon>Ranunculaceae</taxon>
        <taxon>Thalictroideae</taxon>
        <taxon>Aquilegia</taxon>
    </lineage>
</organism>
<name>A0A2G5E2Z1_AQUCA</name>